<organism evidence="7 8">
    <name type="scientific">Helicobacter canis</name>
    <dbReference type="NCBI Taxonomy" id="29419"/>
    <lineage>
        <taxon>Bacteria</taxon>
        <taxon>Pseudomonadati</taxon>
        <taxon>Campylobacterota</taxon>
        <taxon>Epsilonproteobacteria</taxon>
        <taxon>Campylobacterales</taxon>
        <taxon>Helicobacteraceae</taxon>
        <taxon>Helicobacter</taxon>
    </lineage>
</organism>
<evidence type="ECO:0000256" key="2">
    <source>
        <dbReference type="ARBA" id="ARBA00022605"/>
    </source>
</evidence>
<feature type="site" description="Important for substrate specificity" evidence="5">
    <location>
        <position position="190"/>
    </location>
</feature>
<dbReference type="GO" id="GO:0008899">
    <property type="term" value="F:homoserine O-succinyltransferase activity"/>
    <property type="evidence" value="ECO:0007669"/>
    <property type="project" value="UniProtKB-UniRule"/>
</dbReference>
<evidence type="ECO:0000256" key="1">
    <source>
        <dbReference type="ARBA" id="ARBA00022490"/>
    </source>
</evidence>
<dbReference type="Proteomes" id="UP000254841">
    <property type="component" value="Unassembled WGS sequence"/>
</dbReference>
<feature type="active site" description="Acyl-thioester intermediate" evidence="5 6">
    <location>
        <position position="141"/>
    </location>
</feature>
<reference evidence="7 8" key="1">
    <citation type="submission" date="2018-06" db="EMBL/GenBank/DDBJ databases">
        <authorList>
            <consortium name="Pathogen Informatics"/>
            <person name="Doyle S."/>
        </authorList>
    </citation>
    <scope>NUCLEOTIDE SEQUENCE [LARGE SCALE GENOMIC DNA]</scope>
    <source>
        <strain evidence="7 8">NCTC12410</strain>
    </source>
</reference>
<comment type="caution">
    <text evidence="5">Lacks conserved residue(s) required for the propagation of feature annotation.</text>
</comment>
<dbReference type="GO" id="GO:0019281">
    <property type="term" value="P:L-methionine biosynthetic process from homoserine via O-succinyl-L-homoserine and cystathionine"/>
    <property type="evidence" value="ECO:0007669"/>
    <property type="project" value="InterPro"/>
</dbReference>
<accession>A0A377J6G2</accession>
<dbReference type="GO" id="GO:0005737">
    <property type="term" value="C:cytoplasm"/>
    <property type="evidence" value="ECO:0007669"/>
    <property type="project" value="UniProtKB-SubCell"/>
</dbReference>
<keyword evidence="2 5" id="KW-0028">Amino-acid biosynthesis</keyword>
<feature type="binding site" evidence="5">
    <location>
        <position position="245"/>
    </location>
    <ligand>
        <name>substrate</name>
    </ligand>
</feature>
<evidence type="ECO:0000313" key="7">
    <source>
        <dbReference type="EMBL" id="STO98030.1"/>
    </source>
</evidence>
<dbReference type="AlphaFoldDB" id="A0A377J6G2"/>
<dbReference type="InterPro" id="IPR029062">
    <property type="entry name" value="Class_I_gatase-like"/>
</dbReference>
<feature type="binding site" evidence="5">
    <location>
        <position position="190"/>
    </location>
    <ligand>
        <name>substrate</name>
    </ligand>
</feature>
<comment type="catalytic activity">
    <reaction evidence="5">
        <text>L-homoserine + acetyl-CoA = O-acetyl-L-homoserine + CoA</text>
        <dbReference type="Rhea" id="RHEA:13701"/>
        <dbReference type="ChEBI" id="CHEBI:57287"/>
        <dbReference type="ChEBI" id="CHEBI:57288"/>
        <dbReference type="ChEBI" id="CHEBI:57476"/>
        <dbReference type="ChEBI" id="CHEBI:57716"/>
        <dbReference type="EC" id="2.3.1.31"/>
    </reaction>
</comment>
<dbReference type="HAMAP" id="MF_00295">
    <property type="entry name" value="MetA_acyltransf"/>
    <property type="match status" value="1"/>
</dbReference>
<dbReference type="RefSeq" id="WP_115012371.1">
    <property type="nucleotide sequence ID" value="NZ_UGHV01000001.1"/>
</dbReference>
<comment type="subcellular location">
    <subcellularLocation>
        <location evidence="5">Cytoplasm</location>
    </subcellularLocation>
</comment>
<dbReference type="CDD" id="cd03131">
    <property type="entry name" value="GATase1_HTS"/>
    <property type="match status" value="1"/>
</dbReference>
<feature type="binding site" evidence="5">
    <location>
        <position position="162"/>
    </location>
    <ligand>
        <name>substrate</name>
    </ligand>
</feature>
<dbReference type="GO" id="GO:0004414">
    <property type="term" value="F:homoserine O-acetyltransferase activity"/>
    <property type="evidence" value="ECO:0007669"/>
    <property type="project" value="UniProtKB-EC"/>
</dbReference>
<dbReference type="NCBIfam" id="TIGR01001">
    <property type="entry name" value="metA"/>
    <property type="match status" value="1"/>
</dbReference>
<keyword evidence="1 5" id="KW-0963">Cytoplasm</keyword>
<proteinExistence type="inferred from homology"/>
<dbReference type="Gene3D" id="3.40.50.880">
    <property type="match status" value="1"/>
</dbReference>
<feature type="active site" evidence="5">
    <location>
        <position position="233"/>
    </location>
</feature>
<evidence type="ECO:0000256" key="5">
    <source>
        <dbReference type="HAMAP-Rule" id="MF_00295"/>
    </source>
</evidence>
<keyword evidence="3 5" id="KW-0808">Transferase</keyword>
<dbReference type="InterPro" id="IPR033752">
    <property type="entry name" value="MetA_family"/>
</dbReference>
<feature type="active site" description="Proton acceptor" evidence="5">
    <location>
        <position position="231"/>
    </location>
</feature>
<evidence type="ECO:0000313" key="8">
    <source>
        <dbReference type="Proteomes" id="UP000254841"/>
    </source>
</evidence>
<comment type="function">
    <text evidence="5">Transfers an acetyl group from acetyl-CoA to L-homoserine, forming acetyl-L-homoserine.</text>
</comment>
<gene>
    <name evidence="7" type="primary">metA</name>
    <name evidence="5" type="synonym">metAA</name>
    <name evidence="7" type="ORF">NCTC12410_01879</name>
</gene>
<dbReference type="InterPro" id="IPR005697">
    <property type="entry name" value="HST_MetA"/>
</dbReference>
<dbReference type="OrthoDB" id="9772423at2"/>
<dbReference type="PIRSF" id="PIRSF000450">
    <property type="entry name" value="H_ser_succinyltr"/>
    <property type="match status" value="1"/>
</dbReference>
<sequence>MPIIIPKTIPAFSTLQERIFVMDTERATTQDIRPLEILLCNLMPTKIETENQLLSLLANSPLQVRITLLATQSYIGKNTPQSHLERFYKYFSEIAHKRFDGAIITGAPIEHLAFEEVQYWEELRGIMDFLRANVTSTMYLCWGAMAGLYHFHKIQKHALSSKCFGIFAHKQCAASPLLMGLDDEVLMPHSRHSGIDESAVARADDLCVLLAGEQSGATMLKDSKDVFILGHPEYAKDTLDKEYKRDQANGLNTPKPTGYYAPNGEIMFQWRSSASVIFSNWLNLVYQDTPFLL</sequence>
<dbReference type="Pfam" id="PF04204">
    <property type="entry name" value="HTS"/>
    <property type="match status" value="1"/>
</dbReference>
<evidence type="ECO:0000256" key="3">
    <source>
        <dbReference type="ARBA" id="ARBA00022679"/>
    </source>
</evidence>
<dbReference type="SUPFAM" id="SSF52317">
    <property type="entry name" value="Class I glutamine amidotransferase-like"/>
    <property type="match status" value="1"/>
</dbReference>
<feature type="site" description="Important for acyl-CoA specificity" evidence="5">
    <location>
        <position position="110"/>
    </location>
</feature>
<evidence type="ECO:0000256" key="6">
    <source>
        <dbReference type="PIRSR" id="PIRSR000450-1"/>
    </source>
</evidence>
<dbReference type="UniPathway" id="UPA00051">
    <property type="reaction ID" value="UER00074"/>
</dbReference>
<protein>
    <recommendedName>
        <fullName evidence="5">Homoserine O-acetyltransferase</fullName>
        <shortName evidence="5">HAT</shortName>
        <ecNumber evidence="5">2.3.1.31</ecNumber>
    </recommendedName>
    <alternativeName>
        <fullName evidence="5">Homoserine transacetylase</fullName>
        <shortName evidence="5">HTA</shortName>
    </alternativeName>
</protein>
<comment type="pathway">
    <text evidence="5">Amino-acid biosynthesis; L-methionine biosynthesis via de novo pathway; O-acetyl-L-homoserine from L-homoserine: step 1/1.</text>
</comment>
<comment type="similarity">
    <text evidence="5">Belongs to the MetA family.</text>
</comment>
<dbReference type="PANTHER" id="PTHR20919">
    <property type="entry name" value="HOMOSERINE O-SUCCINYLTRANSFERASE"/>
    <property type="match status" value="1"/>
</dbReference>
<dbReference type="PANTHER" id="PTHR20919:SF0">
    <property type="entry name" value="HOMOSERINE O-SUCCINYLTRANSFERASE"/>
    <property type="match status" value="1"/>
</dbReference>
<dbReference type="EMBL" id="UGHV01000001">
    <property type="protein sequence ID" value="STO98030.1"/>
    <property type="molecule type" value="Genomic_DNA"/>
</dbReference>
<keyword evidence="5" id="KW-0486">Methionine biosynthesis</keyword>
<dbReference type="EC" id="2.3.1.31" evidence="5"/>
<name>A0A377J6G2_9HELI</name>
<keyword evidence="4 5" id="KW-0012">Acyltransferase</keyword>
<evidence type="ECO:0000256" key="4">
    <source>
        <dbReference type="ARBA" id="ARBA00023315"/>
    </source>
</evidence>